<sequence>MFASLILGICQVIWSKNGTFSAPEKPNIPMGIDPTEPQALATGRQLE</sequence>
<dbReference type="EMBL" id="EF148253">
    <property type="protein sequence ID" value="ABK96232.1"/>
    <property type="molecule type" value="mRNA"/>
</dbReference>
<evidence type="ECO:0000313" key="2">
    <source>
        <dbReference type="EMBL" id="ABK96232.1"/>
    </source>
</evidence>
<evidence type="ECO:0000256" key="1">
    <source>
        <dbReference type="SAM" id="MobiDB-lite"/>
    </source>
</evidence>
<accession>A9PIM9</accession>
<feature type="region of interest" description="Disordered" evidence="1">
    <location>
        <begin position="24"/>
        <end position="47"/>
    </location>
</feature>
<proteinExistence type="evidence at transcript level"/>
<dbReference type="AlphaFoldDB" id="A9PIM9"/>
<organism evidence="2">
    <name type="scientific">Populus trichocarpa x Populus deltoides</name>
    <dbReference type="NCBI Taxonomy" id="3695"/>
    <lineage>
        <taxon>Eukaryota</taxon>
        <taxon>Viridiplantae</taxon>
        <taxon>Streptophyta</taxon>
        <taxon>Embryophyta</taxon>
        <taxon>Tracheophyta</taxon>
        <taxon>Spermatophyta</taxon>
        <taxon>Magnoliopsida</taxon>
        <taxon>eudicotyledons</taxon>
        <taxon>Gunneridae</taxon>
        <taxon>Pentapetalae</taxon>
        <taxon>rosids</taxon>
        <taxon>fabids</taxon>
        <taxon>Malpighiales</taxon>
        <taxon>Salicaceae</taxon>
        <taxon>Saliceae</taxon>
        <taxon>Populus</taxon>
    </lineage>
</organism>
<name>A9PIM9_9ROSI</name>
<protein>
    <submittedName>
        <fullName evidence="2">Uncharacterized protein</fullName>
    </submittedName>
</protein>
<reference evidence="2" key="1">
    <citation type="journal article" date="2008" name="BMC Genomics">
        <title>Analysis of 4,664 high-quality sequence-finished poplar full-length cDNA clones and their utility for the discovery of genes responding to insect feeding.</title>
        <authorList>
            <person name="Ralph S.G."/>
            <person name="Chun H.J."/>
            <person name="Cooper D."/>
            <person name="Kirkpatrick R."/>
            <person name="Kolosova N."/>
            <person name="Gunter L."/>
            <person name="Tuskan G.A."/>
            <person name="Douglas C.J."/>
            <person name="Holt R.A."/>
            <person name="Jones S.J."/>
            <person name="Marra M.A."/>
            <person name="Bohlmann J."/>
        </authorList>
    </citation>
    <scope>NUCLEOTIDE SEQUENCE</scope>
    <source>
        <tissue evidence="2">Sapling trees one metre in height and grown under greenhouse conditions were exposed to continuous feeding by Malacosoma disstria Hubner</tissue>
    </source>
</reference>